<gene>
    <name evidence="1" type="primary">SKDI04G3840</name>
    <name evidence="1" type="ORF">SKDI_04G3840</name>
</gene>
<organism evidence="1 2">
    <name type="scientific">Saccharomyces kudriavzevii (strain ATCC MYA-4449 / AS 2.2408 / CBS 8840 / NBRC 1802 / NCYC 2889)</name>
    <name type="common">Yeast</name>
    <dbReference type="NCBI Taxonomy" id="226230"/>
    <lineage>
        <taxon>Eukaryota</taxon>
        <taxon>Fungi</taxon>
        <taxon>Dikarya</taxon>
        <taxon>Ascomycota</taxon>
        <taxon>Saccharomycotina</taxon>
        <taxon>Saccharomycetes</taxon>
        <taxon>Saccharomycetales</taxon>
        <taxon>Saccharomycetaceae</taxon>
        <taxon>Saccharomyces</taxon>
    </lineage>
</organism>
<proteinExistence type="predicted"/>
<accession>A0AA35JG49</accession>
<evidence type="ECO:0000313" key="2">
    <source>
        <dbReference type="Proteomes" id="UP001162087"/>
    </source>
</evidence>
<dbReference type="EMBL" id="OX365899">
    <property type="protein sequence ID" value="CAI4058347.1"/>
    <property type="molecule type" value="Genomic_DNA"/>
</dbReference>
<dbReference type="GO" id="GO:0045292">
    <property type="term" value="P:mRNA cis splicing, via spliceosome"/>
    <property type="evidence" value="ECO:0007669"/>
    <property type="project" value="TreeGrafter"/>
</dbReference>
<evidence type="ECO:0000313" key="1">
    <source>
        <dbReference type="EMBL" id="CAI4058347.1"/>
    </source>
</evidence>
<sequence>MTTSHRPQLEARSGAKSAAYTPTSIEHARLLPGHTKLKFRKTKQDGKSKESSAQDERSGDEYSEEVEVDEGEQYAIGKEDLKVKKSENDQNSSAQELPNIQDAQVENRIRLEQNGQAKQQIPSRRSWRESAAFGHHKISKKTKIKEDSTKKPISGYVNDMTKSEYHHEFLHKHVR</sequence>
<dbReference type="Proteomes" id="UP001162087">
    <property type="component" value="Chromosome 4"/>
</dbReference>
<dbReference type="Pfam" id="PF04889">
    <property type="entry name" value="Cwf_Cwc_15"/>
    <property type="match status" value="1"/>
</dbReference>
<dbReference type="GO" id="GO:0071013">
    <property type="term" value="C:catalytic step 2 spliceosome"/>
    <property type="evidence" value="ECO:0007669"/>
    <property type="project" value="TreeGrafter"/>
</dbReference>
<dbReference type="OrthoDB" id="30179at2759"/>
<keyword evidence="2" id="KW-1185">Reference proteome</keyword>
<dbReference type="PANTHER" id="PTHR12718">
    <property type="entry name" value="CELL CYCLE CONTROL PROTEIN CWF15"/>
    <property type="match status" value="1"/>
</dbReference>
<dbReference type="PANTHER" id="PTHR12718:SF2">
    <property type="entry name" value="SPLICEOSOME-ASSOCIATED PROTEIN CWC15 HOMOLOG"/>
    <property type="match status" value="1"/>
</dbReference>
<reference evidence="1" key="1">
    <citation type="submission" date="2022-10" db="EMBL/GenBank/DDBJ databases">
        <authorList>
            <person name="Byrne P K."/>
        </authorList>
    </citation>
    <scope>NUCLEOTIDE SEQUENCE</scope>
    <source>
        <strain evidence="1">IFO1802</strain>
    </source>
</reference>
<dbReference type="GO" id="GO:0003723">
    <property type="term" value="F:RNA binding"/>
    <property type="evidence" value="ECO:0007669"/>
    <property type="project" value="TreeGrafter"/>
</dbReference>
<name>A0AA35JG49_SACK1</name>
<protein>
    <submittedName>
        <fullName evidence="1">Uncharacterized protein</fullName>
    </submittedName>
</protein>
<dbReference type="InterPro" id="IPR006973">
    <property type="entry name" value="Cwf_Cwc_15"/>
</dbReference>